<accession>A0A6J4GWJ1</accession>
<proteinExistence type="predicted"/>
<keyword evidence="1" id="KW-0830">Ubiquinone</keyword>
<sequence length="282" mass="32527">MDVLNKKHFLTVKDHSVSKEIFDLYYDETLDMLITSPQPDLENLGKYYESEDYISHTDNKRSLFEKAYHFVKNIALKNKLNLINGEQSRKGRILDIGAGTGDFLLTAKNDGWDTVGVEPSERAKNIAIQKGISFVNEISALENNSFDVITMWHVLEHVPNLELQIQELKRLLKPTGTLIVAVPNFKSYDANHYQTFWAAYDVPIHFWHFSKKAIKSLFEKVDMKLEKVLPMKFDSFYVSLLSEKYKTGKMNYISAFFVGLKSNLKASSTKEYSSQIYVLKNK</sequence>
<evidence type="ECO:0000313" key="2">
    <source>
        <dbReference type="Proteomes" id="UP000479938"/>
    </source>
</evidence>
<dbReference type="Proteomes" id="UP000479938">
    <property type="component" value="Unassembled WGS sequence"/>
</dbReference>
<evidence type="ECO:0000313" key="1">
    <source>
        <dbReference type="EMBL" id="CAA9203669.1"/>
    </source>
</evidence>
<dbReference type="PANTHER" id="PTHR43861">
    <property type="entry name" value="TRANS-ACONITATE 2-METHYLTRANSFERASE-RELATED"/>
    <property type="match status" value="1"/>
</dbReference>
<dbReference type="GO" id="GO:0102208">
    <property type="term" value="F:2-polyprenyl-6-hydroxyphenol methylase activity"/>
    <property type="evidence" value="ECO:0007669"/>
    <property type="project" value="UniProtKB-EC"/>
</dbReference>
<name>A0A6J4GWJ1_9FLAO</name>
<dbReference type="Gene3D" id="3.40.50.150">
    <property type="entry name" value="Vaccinia Virus protein VP39"/>
    <property type="match status" value="1"/>
</dbReference>
<dbReference type="SUPFAM" id="SSF53335">
    <property type="entry name" value="S-adenosyl-L-methionine-dependent methyltransferases"/>
    <property type="match status" value="1"/>
</dbReference>
<keyword evidence="2" id="KW-1185">Reference proteome</keyword>
<dbReference type="AlphaFoldDB" id="A0A6J4GWJ1"/>
<keyword evidence="1" id="KW-0489">Methyltransferase</keyword>
<dbReference type="EMBL" id="CADCSU010000214">
    <property type="protein sequence ID" value="CAA9203669.1"/>
    <property type="molecule type" value="Genomic_DNA"/>
</dbReference>
<dbReference type="Pfam" id="PF13489">
    <property type="entry name" value="Methyltransf_23"/>
    <property type="match status" value="1"/>
</dbReference>
<reference evidence="1 2" key="1">
    <citation type="submission" date="2020-02" db="EMBL/GenBank/DDBJ databases">
        <authorList>
            <person name="Criscuolo A."/>
        </authorList>
    </citation>
    <scope>NUCLEOTIDE SEQUENCE [LARGE SCALE GENOMIC DNA]</scope>
    <source>
        <strain evidence="1">CIP105534</strain>
    </source>
</reference>
<dbReference type="GO" id="GO:0032259">
    <property type="term" value="P:methylation"/>
    <property type="evidence" value="ECO:0007669"/>
    <property type="project" value="UniProtKB-KW"/>
</dbReference>
<keyword evidence="1" id="KW-0808">Transferase</keyword>
<organism evidence="1 2">
    <name type="scientific">Flavobacterium bizetiae</name>
    <dbReference type="NCBI Taxonomy" id="2704140"/>
    <lineage>
        <taxon>Bacteria</taxon>
        <taxon>Pseudomonadati</taxon>
        <taxon>Bacteroidota</taxon>
        <taxon>Flavobacteriia</taxon>
        <taxon>Flavobacteriales</taxon>
        <taxon>Flavobacteriaceae</taxon>
        <taxon>Flavobacterium</taxon>
    </lineage>
</organism>
<dbReference type="CDD" id="cd02440">
    <property type="entry name" value="AdoMet_MTases"/>
    <property type="match status" value="1"/>
</dbReference>
<dbReference type="RefSeq" id="WP_173973297.1">
    <property type="nucleotide sequence ID" value="NZ_CADCSU010000214.1"/>
</dbReference>
<dbReference type="EC" id="2.1.1.222" evidence="1"/>
<gene>
    <name evidence="1" type="primary">COQ3_3</name>
    <name evidence="1" type="ORF">FLA105534_04849</name>
</gene>
<dbReference type="InterPro" id="IPR029063">
    <property type="entry name" value="SAM-dependent_MTases_sf"/>
</dbReference>
<protein>
    <submittedName>
        <fullName evidence="1">Ubiquinone biosynthesis O-methyltransferase, mitochondrial</fullName>
        <ecNumber evidence="1">2.1.1.222</ecNumber>
    </submittedName>
</protein>